<protein>
    <submittedName>
        <fullName evidence="2">DUF58 domain-containing protein</fullName>
    </submittedName>
</protein>
<feature type="domain" description="DUF58" evidence="1">
    <location>
        <begin position="53"/>
        <end position="240"/>
    </location>
</feature>
<reference evidence="2" key="1">
    <citation type="submission" date="2024-05" db="EMBL/GenBank/DDBJ databases">
        <title>Genome sequencing of novel strain.</title>
        <authorList>
            <person name="Ganbat D."/>
            <person name="Ganbat S."/>
            <person name="Lee S.-J."/>
        </authorList>
    </citation>
    <scope>NUCLEOTIDE SEQUENCE</scope>
    <source>
        <strain evidence="2">SMD15-11</strain>
    </source>
</reference>
<accession>A0AB39UWX0</accession>
<gene>
    <name evidence="2" type="ORF">AAIA72_01360</name>
</gene>
<proteinExistence type="predicted"/>
<dbReference type="AlphaFoldDB" id="A0AB39UWX0"/>
<dbReference type="RefSeq" id="WP_369601663.1">
    <property type="nucleotide sequence ID" value="NZ_CP154858.1"/>
</dbReference>
<evidence type="ECO:0000259" key="1">
    <source>
        <dbReference type="Pfam" id="PF01882"/>
    </source>
</evidence>
<dbReference type="Pfam" id="PF01882">
    <property type="entry name" value="DUF58"/>
    <property type="match status" value="1"/>
</dbReference>
<sequence length="300" mass="33254">MTTTGSPWTDMTALMALEQPATRLPDLLRLKSLSEQSGFQVARRPGSGMSFAEHRLYQYGDPLRDLDWKVTARQGKPHVRTWHAEHEQPRWILVDQSPAMFFGSVHTTRAAIAAELAALLAWQAFGCHDPVALTIPGERNTPIRAVRHRRHLLPRLHQLLRHHLLLNPAADRQSLAAGEPGAVLARSLQAIRQHRAARGSLALITTASQVTAEVLLALASLRPRLSPLVILIQDPLDLSGPPDPIPVTDGLHTGLWQPKPKDWMTPVHNALRDQGIPHLRLSTERPVLEQLLHLSGGVRP</sequence>
<organism evidence="2">
    <name type="scientific">Thermohahella caldifontis</name>
    <dbReference type="NCBI Taxonomy" id="3142973"/>
    <lineage>
        <taxon>Bacteria</taxon>
        <taxon>Pseudomonadati</taxon>
        <taxon>Pseudomonadota</taxon>
        <taxon>Gammaproteobacteria</taxon>
        <taxon>Oceanospirillales</taxon>
        <taxon>Hahellaceae</taxon>
        <taxon>Thermohahella</taxon>
    </lineage>
</organism>
<name>A0AB39UWX0_9GAMM</name>
<evidence type="ECO:0000313" key="2">
    <source>
        <dbReference type="EMBL" id="XDT72659.1"/>
    </source>
</evidence>
<dbReference type="EMBL" id="CP154858">
    <property type="protein sequence ID" value="XDT72659.1"/>
    <property type="molecule type" value="Genomic_DNA"/>
</dbReference>
<dbReference type="KEGG" id="tcd:AAIA72_01360"/>
<dbReference type="InterPro" id="IPR002881">
    <property type="entry name" value="DUF58"/>
</dbReference>
<dbReference type="PANTHER" id="PTHR33608:SF12">
    <property type="entry name" value="DUF58 DOMAIN-CONTAINING PROTEIN"/>
    <property type="match status" value="1"/>
</dbReference>
<dbReference type="PANTHER" id="PTHR33608">
    <property type="entry name" value="BLL2464 PROTEIN"/>
    <property type="match status" value="1"/>
</dbReference>